<evidence type="ECO:0000313" key="9">
    <source>
        <dbReference type="EMBL" id="ELY22326.1"/>
    </source>
</evidence>
<feature type="transmembrane region" description="Helical" evidence="7">
    <location>
        <begin position="340"/>
        <end position="361"/>
    </location>
</feature>
<feature type="domain" description="Major facilitator superfamily (MFS) profile" evidence="8">
    <location>
        <begin position="29"/>
        <end position="484"/>
    </location>
</feature>
<feature type="transmembrane region" description="Helical" evidence="7">
    <location>
        <begin position="373"/>
        <end position="392"/>
    </location>
</feature>
<dbReference type="PROSITE" id="PS50850">
    <property type="entry name" value="MFS"/>
    <property type="match status" value="1"/>
</dbReference>
<evidence type="ECO:0000259" key="8">
    <source>
        <dbReference type="PROSITE" id="PS50850"/>
    </source>
</evidence>
<dbReference type="SUPFAM" id="SSF103473">
    <property type="entry name" value="MFS general substrate transporter"/>
    <property type="match status" value="1"/>
</dbReference>
<evidence type="ECO:0000256" key="5">
    <source>
        <dbReference type="ARBA" id="ARBA00023063"/>
    </source>
</evidence>
<dbReference type="Proteomes" id="UP000011651">
    <property type="component" value="Unassembled WGS sequence"/>
</dbReference>
<name>L9UCF5_9GAMM</name>
<keyword evidence="6 7" id="KW-0472">Membrane</keyword>
<sequence>MVQPTFGTQDDTTMKVSAVFKFRSPEIRALHLTWIAFFITFYVWFNMAPLASSMLKSVDWLTTDDLKLFAICNVALTIPARIIVGMALDRFGPRRVFSVLMVTMSLPALAFAFGNSMTQLLVARLVLSSIGASFVVGIHMTALWFKPKDIGFAEGFYAGWGNFGSAVAAMSLPTIALSMYGGPDGWRWAIAQSAIVMAAYGVYYWFAITDGPDAQAHRKPRKSAAMEVSSWGDMIKLIIWTIPLVGVLAILVWRIQYMGYLSITGAVIAYLVIVAIVIYQIVQILRVNLPILRKGVPEDDKYSFNSVAALNSTYFANFGAELAVVSMLPMFFEETWGLNAATAGLIAASFAFVNLVARPMGGMVSDRMGNRRFVMLCYMFGISVGFLLMAMLNSSWPLILAIAVTIGTSIFVQGAEGATFGIIPSIKRRITGQISGMAGAYGNVGAVVYLTIFTFVTPSQFFYIIATGAFISWVICLVWLKEPEGAFDDEYYVSSVDRDIEEQALQNAKH</sequence>
<evidence type="ECO:0000256" key="6">
    <source>
        <dbReference type="ARBA" id="ARBA00023136"/>
    </source>
</evidence>
<comment type="similarity">
    <text evidence="2">Belongs to the major facilitator superfamily. Nitrate/nitrite porter (TC 2.A.1.8) family.</text>
</comment>
<accession>L9UCF5</accession>
<gene>
    <name evidence="9" type="ORF">HALTITAN_0904</name>
</gene>
<evidence type="ECO:0000256" key="3">
    <source>
        <dbReference type="ARBA" id="ARBA00022692"/>
    </source>
</evidence>
<keyword evidence="5" id="KW-0534">Nitrate assimilation</keyword>
<reference evidence="9 10" key="1">
    <citation type="journal article" date="2013" name="Genome Announc.">
        <title>Draft Genome of the Marine Gammaproteobacterium Halomonas titanicae.</title>
        <authorList>
            <person name="Sanchez-Porro C."/>
            <person name="de la Haba R.R."/>
            <person name="Cruz-Hernandez N."/>
            <person name="Gonzalez J.M."/>
            <person name="Reyes-Guirao C."/>
            <person name="Navarro-Sampedro L."/>
            <person name="Carballo M."/>
            <person name="Ventosa A."/>
        </authorList>
    </citation>
    <scope>NUCLEOTIDE SEQUENCE [LARGE SCALE GENOMIC DNA]</scope>
    <source>
        <strain evidence="9 10">BH1</strain>
    </source>
</reference>
<dbReference type="PATRIC" id="fig|1204738.3.peg.1366"/>
<dbReference type="AlphaFoldDB" id="L9UCF5"/>
<dbReference type="InterPro" id="IPR011701">
    <property type="entry name" value="MFS"/>
</dbReference>
<organism evidence="9 10">
    <name type="scientific">Vreelandella titanicae BH1</name>
    <dbReference type="NCBI Taxonomy" id="1204738"/>
    <lineage>
        <taxon>Bacteria</taxon>
        <taxon>Pseudomonadati</taxon>
        <taxon>Pseudomonadota</taxon>
        <taxon>Gammaproteobacteria</taxon>
        <taxon>Oceanospirillales</taxon>
        <taxon>Halomonadaceae</taxon>
        <taxon>Vreelandella</taxon>
    </lineage>
</organism>
<dbReference type="InterPro" id="IPR036259">
    <property type="entry name" value="MFS_trans_sf"/>
</dbReference>
<feature type="transmembrane region" description="Helical" evidence="7">
    <location>
        <begin position="302"/>
        <end position="320"/>
    </location>
</feature>
<proteinExistence type="inferred from homology"/>
<comment type="subcellular location">
    <subcellularLocation>
        <location evidence="1">Membrane</location>
        <topology evidence="1">Multi-pass membrane protein</topology>
    </subcellularLocation>
</comment>
<dbReference type="GO" id="GO:0016020">
    <property type="term" value="C:membrane"/>
    <property type="evidence" value="ECO:0007669"/>
    <property type="project" value="UniProtKB-SubCell"/>
</dbReference>
<comment type="caution">
    <text evidence="9">The sequence shown here is derived from an EMBL/GenBank/DDBJ whole genome shotgun (WGS) entry which is preliminary data.</text>
</comment>
<keyword evidence="3 7" id="KW-0812">Transmembrane</keyword>
<dbReference type="EMBL" id="AOPO01000002">
    <property type="protein sequence ID" value="ELY22326.1"/>
    <property type="molecule type" value="Genomic_DNA"/>
</dbReference>
<feature type="transmembrane region" description="Helical" evidence="7">
    <location>
        <begin position="228"/>
        <end position="253"/>
    </location>
</feature>
<evidence type="ECO:0000313" key="10">
    <source>
        <dbReference type="Proteomes" id="UP000011651"/>
    </source>
</evidence>
<dbReference type="Gene3D" id="1.20.1250.20">
    <property type="entry name" value="MFS general substrate transporter like domains"/>
    <property type="match status" value="2"/>
</dbReference>
<dbReference type="InterPro" id="IPR020846">
    <property type="entry name" value="MFS_dom"/>
</dbReference>
<feature type="transmembrane region" description="Helical" evidence="7">
    <location>
        <begin position="259"/>
        <end position="282"/>
    </location>
</feature>
<keyword evidence="4 7" id="KW-1133">Transmembrane helix</keyword>
<protein>
    <submittedName>
        <fullName evidence="9">Major facilitator superfamily, general substrate transporter</fullName>
    </submittedName>
</protein>
<feature type="transmembrane region" description="Helical" evidence="7">
    <location>
        <begin position="95"/>
        <end position="113"/>
    </location>
</feature>
<feature type="transmembrane region" description="Helical" evidence="7">
    <location>
        <begin position="68"/>
        <end position="88"/>
    </location>
</feature>
<evidence type="ECO:0000256" key="4">
    <source>
        <dbReference type="ARBA" id="ARBA00022989"/>
    </source>
</evidence>
<dbReference type="GO" id="GO:0015112">
    <property type="term" value="F:nitrate transmembrane transporter activity"/>
    <property type="evidence" value="ECO:0007669"/>
    <property type="project" value="InterPro"/>
</dbReference>
<feature type="transmembrane region" description="Helical" evidence="7">
    <location>
        <begin position="186"/>
        <end position="207"/>
    </location>
</feature>
<dbReference type="GO" id="GO:0042128">
    <property type="term" value="P:nitrate assimilation"/>
    <property type="evidence" value="ECO:0007669"/>
    <property type="project" value="UniProtKB-KW"/>
</dbReference>
<dbReference type="PANTHER" id="PTHR23515">
    <property type="entry name" value="HIGH-AFFINITY NITRATE TRANSPORTER 2.3"/>
    <property type="match status" value="1"/>
</dbReference>
<evidence type="ECO:0000256" key="1">
    <source>
        <dbReference type="ARBA" id="ARBA00004141"/>
    </source>
</evidence>
<dbReference type="Pfam" id="PF07690">
    <property type="entry name" value="MFS_1"/>
    <property type="match status" value="2"/>
</dbReference>
<feature type="transmembrane region" description="Helical" evidence="7">
    <location>
        <begin position="157"/>
        <end position="180"/>
    </location>
</feature>
<feature type="transmembrane region" description="Helical" evidence="7">
    <location>
        <begin position="434"/>
        <end position="455"/>
    </location>
</feature>
<feature type="transmembrane region" description="Helical" evidence="7">
    <location>
        <begin position="125"/>
        <end position="145"/>
    </location>
</feature>
<feature type="transmembrane region" description="Helical" evidence="7">
    <location>
        <begin position="29"/>
        <end position="48"/>
    </location>
</feature>
<dbReference type="InterPro" id="IPR044772">
    <property type="entry name" value="NO3_transporter"/>
</dbReference>
<evidence type="ECO:0000256" key="2">
    <source>
        <dbReference type="ARBA" id="ARBA00008432"/>
    </source>
</evidence>
<feature type="transmembrane region" description="Helical" evidence="7">
    <location>
        <begin position="398"/>
        <end position="422"/>
    </location>
</feature>
<evidence type="ECO:0000256" key="7">
    <source>
        <dbReference type="SAM" id="Phobius"/>
    </source>
</evidence>
<feature type="transmembrane region" description="Helical" evidence="7">
    <location>
        <begin position="461"/>
        <end position="480"/>
    </location>
</feature>